<sequence length="159" mass="17572">MTAAGRRPRRVAITLRDSERDALAMLAQRAREPEATTAARLIRAALIDNGASLDAAVRRRTAAPNSSGDPDPDGAAGWLPPARRAAAIEELRERYPDELRYLRAGTLELPLVAEQAAALSVWREEIDAGKHLDPRMELAFANALEHFANRVQTHARRHR</sequence>
<protein>
    <recommendedName>
        <fullName evidence="4">Ribbon-helix-helix protein CopG domain-containing protein</fullName>
    </recommendedName>
</protein>
<dbReference type="EMBL" id="JAWSTH010000082">
    <property type="protein sequence ID" value="MDW5597317.1"/>
    <property type="molecule type" value="Genomic_DNA"/>
</dbReference>
<name>A0ABU4HVG7_9ACTN</name>
<reference evidence="2 3" key="2">
    <citation type="submission" date="2023-10" db="EMBL/GenBank/DDBJ databases">
        <authorList>
            <person name="Han X.F."/>
        </authorList>
    </citation>
    <scope>NUCLEOTIDE SEQUENCE [LARGE SCALE GENOMIC DNA]</scope>
    <source>
        <strain evidence="2 3">KCTC 39840</strain>
    </source>
</reference>
<comment type="caution">
    <text evidence="2">The sequence shown here is derived from an EMBL/GenBank/DDBJ whole genome shotgun (WGS) entry which is preliminary data.</text>
</comment>
<reference evidence="3" key="1">
    <citation type="submission" date="2023-07" db="EMBL/GenBank/DDBJ databases">
        <title>Conexibacter stalactiti sp. nov., isolated from stalactites in a lava cave and emended description of the genus Conexibacter.</title>
        <authorList>
            <person name="Lee S.D."/>
        </authorList>
    </citation>
    <scope>NUCLEOTIDE SEQUENCE [LARGE SCALE GENOMIC DNA]</scope>
    <source>
        <strain evidence="3">KCTC 39840</strain>
    </source>
</reference>
<feature type="region of interest" description="Disordered" evidence="1">
    <location>
        <begin position="59"/>
        <end position="79"/>
    </location>
</feature>
<dbReference type="RefSeq" id="WP_318599781.1">
    <property type="nucleotide sequence ID" value="NZ_JAWSTH010000082.1"/>
</dbReference>
<evidence type="ECO:0000313" key="2">
    <source>
        <dbReference type="EMBL" id="MDW5597317.1"/>
    </source>
</evidence>
<proteinExistence type="predicted"/>
<evidence type="ECO:0008006" key="4">
    <source>
        <dbReference type="Google" id="ProtNLM"/>
    </source>
</evidence>
<accession>A0ABU4HVG7</accession>
<gene>
    <name evidence="2" type="ORF">R7226_23420</name>
</gene>
<evidence type="ECO:0000313" key="3">
    <source>
        <dbReference type="Proteomes" id="UP001284601"/>
    </source>
</evidence>
<dbReference type="Proteomes" id="UP001284601">
    <property type="component" value="Unassembled WGS sequence"/>
</dbReference>
<keyword evidence="3" id="KW-1185">Reference proteome</keyword>
<organism evidence="2 3">
    <name type="scientific">Conexibacter stalactiti</name>
    <dbReference type="NCBI Taxonomy" id="1940611"/>
    <lineage>
        <taxon>Bacteria</taxon>
        <taxon>Bacillati</taxon>
        <taxon>Actinomycetota</taxon>
        <taxon>Thermoleophilia</taxon>
        <taxon>Solirubrobacterales</taxon>
        <taxon>Conexibacteraceae</taxon>
        <taxon>Conexibacter</taxon>
    </lineage>
</organism>
<evidence type="ECO:0000256" key="1">
    <source>
        <dbReference type="SAM" id="MobiDB-lite"/>
    </source>
</evidence>